<sequence length="44" mass="4957">MSRKMFAAAGIVSLAAILEYYFIHHKRQSGIKMIHKTPSEISGH</sequence>
<dbReference type="Proteomes" id="UP001343257">
    <property type="component" value="Unassembled WGS sequence"/>
</dbReference>
<keyword evidence="3" id="KW-1185">Reference proteome</keyword>
<accession>A0ABU6PNP7</accession>
<dbReference type="RefSeq" id="WP_328275618.1">
    <property type="nucleotide sequence ID" value="NZ_JARTLD010000009.1"/>
</dbReference>
<feature type="transmembrane region" description="Helical" evidence="1">
    <location>
        <begin position="6"/>
        <end position="23"/>
    </location>
</feature>
<proteinExistence type="predicted"/>
<reference evidence="2 3" key="1">
    <citation type="submission" date="2023-03" db="EMBL/GenBank/DDBJ databases">
        <title>Bacillus Genome Sequencing.</title>
        <authorList>
            <person name="Dunlap C."/>
        </authorList>
    </citation>
    <scope>NUCLEOTIDE SEQUENCE [LARGE SCALE GENOMIC DNA]</scope>
    <source>
        <strain evidence="2 3">NRS-52</strain>
    </source>
</reference>
<evidence type="ECO:0000313" key="3">
    <source>
        <dbReference type="Proteomes" id="UP001343257"/>
    </source>
</evidence>
<evidence type="ECO:0000313" key="2">
    <source>
        <dbReference type="EMBL" id="MED5016499.1"/>
    </source>
</evidence>
<organism evidence="2 3">
    <name type="scientific">Paenibacillus chibensis</name>
    <dbReference type="NCBI Taxonomy" id="59846"/>
    <lineage>
        <taxon>Bacteria</taxon>
        <taxon>Bacillati</taxon>
        <taxon>Bacillota</taxon>
        <taxon>Bacilli</taxon>
        <taxon>Bacillales</taxon>
        <taxon>Paenibacillaceae</taxon>
        <taxon>Paenibacillus</taxon>
    </lineage>
</organism>
<keyword evidence="1" id="KW-1133">Transmembrane helix</keyword>
<gene>
    <name evidence="2" type="ORF">P9847_04160</name>
</gene>
<comment type="caution">
    <text evidence="2">The sequence shown here is derived from an EMBL/GenBank/DDBJ whole genome shotgun (WGS) entry which is preliminary data.</text>
</comment>
<protein>
    <submittedName>
        <fullName evidence="2">Uncharacterized protein</fullName>
    </submittedName>
</protein>
<dbReference type="EMBL" id="JARTLD010000009">
    <property type="protein sequence ID" value="MED5016499.1"/>
    <property type="molecule type" value="Genomic_DNA"/>
</dbReference>
<keyword evidence="1" id="KW-0472">Membrane</keyword>
<evidence type="ECO:0000256" key="1">
    <source>
        <dbReference type="SAM" id="Phobius"/>
    </source>
</evidence>
<keyword evidence="1" id="KW-0812">Transmembrane</keyword>
<name>A0ABU6PNP7_9BACL</name>